<dbReference type="EMBL" id="JANUGQ010000024">
    <property type="protein sequence ID" value="MCS0638611.1"/>
    <property type="molecule type" value="Genomic_DNA"/>
</dbReference>
<proteinExistence type="predicted"/>
<dbReference type="Proteomes" id="UP001431313">
    <property type="component" value="Unassembled WGS sequence"/>
</dbReference>
<sequence>MRFNRLDRLGRPISVLGATAALGAVLMLGAQPAAADGSVRNPGGEAGVDFASYGEIFTVHDYKANGVATVGQIDIKSGGNWLAYDDVINTKGYDGPPVKVNYSIGEGTQVRYRACQYSGSAGAYDCSGWHYDKA</sequence>
<keyword evidence="1" id="KW-0732">Signal</keyword>
<gene>
    <name evidence="2" type="ORF">NX801_23730</name>
</gene>
<reference evidence="2" key="1">
    <citation type="submission" date="2022-08" db="EMBL/GenBank/DDBJ databases">
        <authorList>
            <person name="Somphong A."/>
            <person name="Phongsopitanun W."/>
        </authorList>
    </citation>
    <scope>NUCLEOTIDE SEQUENCE</scope>
    <source>
        <strain evidence="2">LP05-1</strain>
    </source>
</reference>
<dbReference type="RefSeq" id="WP_258789910.1">
    <property type="nucleotide sequence ID" value="NZ_JANUGQ010000024.1"/>
</dbReference>
<keyword evidence="3" id="KW-1185">Reference proteome</keyword>
<accession>A0ABT2CPN6</accession>
<name>A0ABT2CPN6_9ACTN</name>
<organism evidence="2 3">
    <name type="scientific">Streptomyces pyxinae</name>
    <dbReference type="NCBI Taxonomy" id="2970734"/>
    <lineage>
        <taxon>Bacteria</taxon>
        <taxon>Bacillati</taxon>
        <taxon>Actinomycetota</taxon>
        <taxon>Actinomycetes</taxon>
        <taxon>Kitasatosporales</taxon>
        <taxon>Streptomycetaceae</taxon>
        <taxon>Streptomyces</taxon>
    </lineage>
</organism>
<feature type="signal peptide" evidence="1">
    <location>
        <begin position="1"/>
        <end position="35"/>
    </location>
</feature>
<feature type="chain" id="PRO_5045839176" description="Secreted protein" evidence="1">
    <location>
        <begin position="36"/>
        <end position="134"/>
    </location>
</feature>
<comment type="caution">
    <text evidence="2">The sequence shown here is derived from an EMBL/GenBank/DDBJ whole genome shotgun (WGS) entry which is preliminary data.</text>
</comment>
<evidence type="ECO:0000313" key="2">
    <source>
        <dbReference type="EMBL" id="MCS0638611.1"/>
    </source>
</evidence>
<evidence type="ECO:0008006" key="4">
    <source>
        <dbReference type="Google" id="ProtNLM"/>
    </source>
</evidence>
<evidence type="ECO:0000256" key="1">
    <source>
        <dbReference type="SAM" id="SignalP"/>
    </source>
</evidence>
<protein>
    <recommendedName>
        <fullName evidence="4">Secreted protein</fullName>
    </recommendedName>
</protein>
<evidence type="ECO:0000313" key="3">
    <source>
        <dbReference type="Proteomes" id="UP001431313"/>
    </source>
</evidence>